<keyword evidence="1" id="KW-0472">Membrane</keyword>
<evidence type="ECO:0000313" key="4">
    <source>
        <dbReference type="Proteomes" id="UP000054823"/>
    </source>
</evidence>
<dbReference type="InterPro" id="IPR028087">
    <property type="entry name" value="Tad_N"/>
</dbReference>
<dbReference type="InterPro" id="IPR036465">
    <property type="entry name" value="vWFA_dom_sf"/>
</dbReference>
<organism evidence="3 4">
    <name type="scientific">Shimia marina</name>
    <dbReference type="NCBI Taxonomy" id="321267"/>
    <lineage>
        <taxon>Bacteria</taxon>
        <taxon>Pseudomonadati</taxon>
        <taxon>Pseudomonadota</taxon>
        <taxon>Alphaproteobacteria</taxon>
        <taxon>Rhodobacterales</taxon>
        <taxon>Roseobacteraceae</taxon>
    </lineage>
</organism>
<keyword evidence="4" id="KW-1185">Reference proteome</keyword>
<sequence length="603" mass="67845">MILSSISAVSKLPTSCLTSVKALSARFRKEDDGVMVGFAVILVIMMVMLGGLGADIMLAEMKRTRLQHTLDRAVLAAADLDQTRPADEVVEDYFEKSGVEYKSVDVSSETTASHTTVTRRSVTATAAVDAYLRHSQVGARFKNLWRPQPYTGDRRILPAFSVGAGGTAVEQIGNVEISMVLDVSGSMDRNSRLSNLKIAAREFIDTMDDNTEDGTLSISIVPYATQVSLHEDLFGQLRTTGDNKYSNCINFSGNDFHSTGINMDATYQRTMHFDPWYRYDNRDATPEPVNNMPVCEFARDREIMVLGDDREQLKNYITALDADGNTSIDIGMKWGTALLDPSLRPAIEQLVNGGMVAREFEDRPYDYGTRDALKIVVLMTDGQNTSQYYIRDGYRSGDSNVWYNEQEDFYSVYVGQDEWDEDNDGNYQEPLFFWPSTQQWRNWAYGEGSYDTTETSWECRSYRRNGSCRRYRKVTKTVTVNEPGHAEIITYPDLWAYTTSSWIAEYLYRPFMGSNSAYNDWHYGVRSSHGTSTKDARTRNICDAAKQAGIIVFTIGFEAPSSGQAVLKDCASSDSHYFDVDGLEIRQAFATIATSIRQLRLTQ</sequence>
<feature type="domain" description="Putative Flp pilus-assembly TadG-like N-terminal" evidence="2">
    <location>
        <begin position="33"/>
        <end position="78"/>
    </location>
</feature>
<dbReference type="OrthoDB" id="7522752at2"/>
<evidence type="ECO:0000313" key="3">
    <source>
        <dbReference type="EMBL" id="CUH53240.1"/>
    </source>
</evidence>
<dbReference type="SUPFAM" id="SSF53300">
    <property type="entry name" value="vWA-like"/>
    <property type="match status" value="1"/>
</dbReference>
<dbReference type="Gene3D" id="3.40.50.410">
    <property type="entry name" value="von Willebrand factor, type A domain"/>
    <property type="match status" value="1"/>
</dbReference>
<feature type="transmembrane region" description="Helical" evidence="1">
    <location>
        <begin position="34"/>
        <end position="58"/>
    </location>
</feature>
<dbReference type="Proteomes" id="UP000054823">
    <property type="component" value="Unassembled WGS sequence"/>
</dbReference>
<evidence type="ECO:0000256" key="1">
    <source>
        <dbReference type="SAM" id="Phobius"/>
    </source>
</evidence>
<dbReference type="AlphaFoldDB" id="A0A0P1ES92"/>
<proteinExistence type="predicted"/>
<reference evidence="3 4" key="1">
    <citation type="submission" date="2015-09" db="EMBL/GenBank/DDBJ databases">
        <authorList>
            <consortium name="Swine Surveillance"/>
        </authorList>
    </citation>
    <scope>NUCLEOTIDE SEQUENCE [LARGE SCALE GENOMIC DNA]</scope>
    <source>
        <strain evidence="3 4">CECT 7688</strain>
    </source>
</reference>
<accession>A0A0P1ES92</accession>
<protein>
    <submittedName>
        <fullName evidence="3">Flp pilus assembly protein TadG</fullName>
    </submittedName>
</protein>
<name>A0A0P1ES92_9RHOB</name>
<gene>
    <name evidence="3" type="ORF">SHM7688_02693</name>
</gene>
<dbReference type="EMBL" id="CYPW01000027">
    <property type="protein sequence ID" value="CUH53240.1"/>
    <property type="molecule type" value="Genomic_DNA"/>
</dbReference>
<keyword evidence="1" id="KW-0812">Transmembrane</keyword>
<dbReference type="Pfam" id="PF13400">
    <property type="entry name" value="Tad"/>
    <property type="match status" value="1"/>
</dbReference>
<evidence type="ECO:0000259" key="2">
    <source>
        <dbReference type="Pfam" id="PF13400"/>
    </source>
</evidence>
<keyword evidence="1" id="KW-1133">Transmembrane helix</keyword>
<dbReference type="STRING" id="321267.SHM7688_02693"/>